<evidence type="ECO:0000256" key="3">
    <source>
        <dbReference type="ARBA" id="ARBA00022691"/>
    </source>
</evidence>
<dbReference type="AlphaFoldDB" id="A0A562USP7"/>
<dbReference type="GO" id="GO:0005737">
    <property type="term" value="C:cytoplasm"/>
    <property type="evidence" value="ECO:0007669"/>
    <property type="project" value="UniProtKB-SubCell"/>
</dbReference>
<organism evidence="6 7">
    <name type="scientific">Altererythrobacter ishigakiensis</name>
    <dbReference type="NCBI Taxonomy" id="476157"/>
    <lineage>
        <taxon>Bacteria</taxon>
        <taxon>Pseudomonadati</taxon>
        <taxon>Pseudomonadota</taxon>
        <taxon>Alphaproteobacteria</taxon>
        <taxon>Sphingomonadales</taxon>
        <taxon>Erythrobacteraceae</taxon>
        <taxon>Altererythrobacter</taxon>
    </lineage>
</organism>
<evidence type="ECO:0000313" key="6">
    <source>
        <dbReference type="EMBL" id="TWJ08645.1"/>
    </source>
</evidence>
<evidence type="ECO:0000256" key="5">
    <source>
        <dbReference type="HAMAP-Rule" id="MF_00658"/>
    </source>
</evidence>
<comment type="subunit">
    <text evidence="5">Homodimer.</text>
</comment>
<dbReference type="GO" id="GO:0070038">
    <property type="term" value="F:rRNA (pseudouridine-N3-)-methyltransferase activity"/>
    <property type="evidence" value="ECO:0007669"/>
    <property type="project" value="UniProtKB-UniRule"/>
</dbReference>
<evidence type="ECO:0000313" key="7">
    <source>
        <dbReference type="Proteomes" id="UP000320547"/>
    </source>
</evidence>
<comment type="similarity">
    <text evidence="4 5">Belongs to the RNA methyltransferase RlmH family.</text>
</comment>
<dbReference type="RefSeq" id="WP_067596920.1">
    <property type="nucleotide sequence ID" value="NZ_CP015963.1"/>
</dbReference>
<dbReference type="Pfam" id="PF02590">
    <property type="entry name" value="SPOUT_MTase"/>
    <property type="match status" value="1"/>
</dbReference>
<dbReference type="InterPro" id="IPR029028">
    <property type="entry name" value="Alpha/beta_knot_MTases"/>
</dbReference>
<feature type="binding site" evidence="5">
    <location>
        <position position="87"/>
    </location>
    <ligand>
        <name>S-adenosyl-L-methionine</name>
        <dbReference type="ChEBI" id="CHEBI:59789"/>
    </ligand>
</feature>
<dbReference type="STRING" id="476157.GCA_001663155_00483"/>
<keyword evidence="7" id="KW-1185">Reference proteome</keyword>
<dbReference type="PIRSF" id="PIRSF004505">
    <property type="entry name" value="MT_bac"/>
    <property type="match status" value="1"/>
</dbReference>
<comment type="caution">
    <text evidence="6">The sequence shown here is derived from an EMBL/GenBank/DDBJ whole genome shotgun (WGS) entry which is preliminary data.</text>
</comment>
<sequence>MLLHVIARGKIARSPEADLVARYEKRLTWPVKLTELPETGGRIPDAQSPFKTVLLDERGKNLSSAELASTMDKWRDDGMREARFVLGAADGHSKGERAEADLLLAFGKATWPHLMARAMLMEQLYRATTILAGHPYHRA</sequence>
<feature type="binding site" evidence="5">
    <location>
        <position position="55"/>
    </location>
    <ligand>
        <name>S-adenosyl-L-methionine</name>
        <dbReference type="ChEBI" id="CHEBI:59789"/>
    </ligand>
</feature>
<dbReference type="PANTHER" id="PTHR33603">
    <property type="entry name" value="METHYLTRANSFERASE"/>
    <property type="match status" value="1"/>
</dbReference>
<dbReference type="PANTHER" id="PTHR33603:SF1">
    <property type="entry name" value="RIBOSOMAL RNA LARGE SUBUNIT METHYLTRANSFERASE H"/>
    <property type="match status" value="1"/>
</dbReference>
<dbReference type="InterPro" id="IPR003742">
    <property type="entry name" value="RlmH-like"/>
</dbReference>
<comment type="catalytic activity">
    <reaction evidence="5">
        <text>pseudouridine(1915) in 23S rRNA + S-adenosyl-L-methionine = N(3)-methylpseudouridine(1915) in 23S rRNA + S-adenosyl-L-homocysteine + H(+)</text>
        <dbReference type="Rhea" id="RHEA:42752"/>
        <dbReference type="Rhea" id="RHEA-COMP:10221"/>
        <dbReference type="Rhea" id="RHEA-COMP:10222"/>
        <dbReference type="ChEBI" id="CHEBI:15378"/>
        <dbReference type="ChEBI" id="CHEBI:57856"/>
        <dbReference type="ChEBI" id="CHEBI:59789"/>
        <dbReference type="ChEBI" id="CHEBI:65314"/>
        <dbReference type="ChEBI" id="CHEBI:74486"/>
        <dbReference type="EC" id="2.1.1.177"/>
    </reaction>
</comment>
<evidence type="ECO:0000256" key="4">
    <source>
        <dbReference type="ARBA" id="ARBA00038303"/>
    </source>
</evidence>
<accession>A0A562USP7</accession>
<dbReference type="CDD" id="cd18081">
    <property type="entry name" value="RlmH-like"/>
    <property type="match status" value="1"/>
</dbReference>
<keyword evidence="5" id="KW-0698">rRNA processing</keyword>
<evidence type="ECO:0000256" key="1">
    <source>
        <dbReference type="ARBA" id="ARBA00022603"/>
    </source>
</evidence>
<dbReference type="OrthoDB" id="9806643at2"/>
<comment type="function">
    <text evidence="5">Specifically methylates the pseudouridine at position 1915 (m3Psi1915) in 23S rRNA.</text>
</comment>
<comment type="caution">
    <text evidence="5">Lacks conserved residue(s) required for the propagation of feature annotation.</text>
</comment>
<dbReference type="HAMAP" id="MF_00658">
    <property type="entry name" value="23SrRNA_methyltr_H"/>
    <property type="match status" value="1"/>
</dbReference>
<proteinExistence type="inferred from homology"/>
<dbReference type="Proteomes" id="UP000320547">
    <property type="component" value="Unassembled WGS sequence"/>
</dbReference>
<dbReference type="SUPFAM" id="SSF75217">
    <property type="entry name" value="alpha/beta knot"/>
    <property type="match status" value="1"/>
</dbReference>
<keyword evidence="5" id="KW-0963">Cytoplasm</keyword>
<reference evidence="6 7" key="1">
    <citation type="submission" date="2019-07" db="EMBL/GenBank/DDBJ databases">
        <title>Genomic Encyclopedia of Archaeal and Bacterial Type Strains, Phase II (KMG-II): from individual species to whole genera.</title>
        <authorList>
            <person name="Goeker M."/>
        </authorList>
    </citation>
    <scope>NUCLEOTIDE SEQUENCE [LARGE SCALE GENOMIC DNA]</scope>
    <source>
        <strain evidence="6 7">ATCC BAA-2084</strain>
    </source>
</reference>
<dbReference type="EMBL" id="VLLK01000001">
    <property type="protein sequence ID" value="TWJ08645.1"/>
    <property type="molecule type" value="Genomic_DNA"/>
</dbReference>
<keyword evidence="3 5" id="KW-0949">S-adenosyl-L-methionine</keyword>
<keyword evidence="2 5" id="KW-0808">Transferase</keyword>
<dbReference type="InterPro" id="IPR029026">
    <property type="entry name" value="tRNA_m1G_MTases_N"/>
</dbReference>
<protein>
    <recommendedName>
        <fullName evidence="5">Ribosomal RNA large subunit methyltransferase H</fullName>
        <ecNumber evidence="5">2.1.1.177</ecNumber>
    </recommendedName>
    <alternativeName>
        <fullName evidence="5">23S rRNA (pseudouridine1915-N3)-methyltransferase</fullName>
    </alternativeName>
    <alternativeName>
        <fullName evidence="5">23S rRNA m3Psi1915 methyltransferase</fullName>
    </alternativeName>
    <alternativeName>
        <fullName evidence="5">rRNA (pseudouridine-N3-)-methyltransferase RlmH</fullName>
    </alternativeName>
</protein>
<gene>
    <name evidence="5" type="primary">rlmH</name>
    <name evidence="6" type="ORF">JN10_0260</name>
</gene>
<dbReference type="Gene3D" id="3.40.1280.10">
    <property type="match status" value="1"/>
</dbReference>
<name>A0A562USP7_9SPHN</name>
<keyword evidence="1 5" id="KW-0489">Methyltransferase</keyword>
<dbReference type="EC" id="2.1.1.177" evidence="5"/>
<evidence type="ECO:0000256" key="2">
    <source>
        <dbReference type="ARBA" id="ARBA00022679"/>
    </source>
</evidence>
<comment type="subcellular location">
    <subcellularLocation>
        <location evidence="5">Cytoplasm</location>
    </subcellularLocation>
</comment>